<feature type="domain" description="DRBM" evidence="2">
    <location>
        <begin position="114"/>
        <end position="183"/>
    </location>
</feature>
<organism evidence="4 5">
    <name type="scientific">Paralvinella palmiformis</name>
    <dbReference type="NCBI Taxonomy" id="53620"/>
    <lineage>
        <taxon>Eukaryota</taxon>
        <taxon>Metazoa</taxon>
        <taxon>Spiralia</taxon>
        <taxon>Lophotrochozoa</taxon>
        <taxon>Annelida</taxon>
        <taxon>Polychaeta</taxon>
        <taxon>Sedentaria</taxon>
        <taxon>Canalipalpata</taxon>
        <taxon>Terebellida</taxon>
        <taxon>Terebelliformia</taxon>
        <taxon>Alvinellidae</taxon>
        <taxon>Paralvinella</taxon>
    </lineage>
</organism>
<evidence type="ECO:0000256" key="1">
    <source>
        <dbReference type="PROSITE-ProRule" id="PRU00266"/>
    </source>
</evidence>
<dbReference type="AlphaFoldDB" id="A0AAD9N671"/>
<dbReference type="EMBL" id="JAODUP010000202">
    <property type="protein sequence ID" value="KAK2156938.1"/>
    <property type="molecule type" value="Genomic_DNA"/>
</dbReference>
<dbReference type="GO" id="GO:0006382">
    <property type="term" value="P:adenosine to inosine editing"/>
    <property type="evidence" value="ECO:0007669"/>
    <property type="project" value="TreeGrafter"/>
</dbReference>
<dbReference type="Pfam" id="PF02137">
    <property type="entry name" value="A_deamin"/>
    <property type="match status" value="1"/>
</dbReference>
<name>A0AAD9N671_9ANNE</name>
<sequence length="611" mass="68240">MAGISDQDYNPNGDQSFFFPLSLYQRRRKKRRSVVIPIEKLIVMSLANGNGHQMTECSLIDEPRPLCHISKADLLKSKEDLTLLQDKLMTSLALSDAINFEDITGVQETVNKKTPVTLLMELAQCLRVKVNFVEVGPPEGPSHLPRFTVVAVMDGRPFTRVRAGNKRDCKNGAAYLAWRTLIQEQQQSLQQLLQQTSSKGDDLPKYLAVLSHLEYLKQVEINPLAFTGRRVLAAIIMEKRQKKSRRGTFQVVSLATGNRCIQTSSLSLEGTAINDSHAEVLARRAFLRFLTSQLRQHVTGADSVFEPSPTSPSKYKVKSSVTFHLYVSDAPCGDASLFTKSEEMNEEDIVSTEPLFTSKQQGLLRTKIEAGEGAIPTDKGGVQSLISLQFGGRLRTMTCSDKILKWNVLGLQGALLSHFMDPVYLTSLSIGMNYVYGHASRATHYRLLRNKTSLDVSLPPGYQMTCPRLGSGQIENGWQETERSSALSVVWTAGDTLAEVSDGTTGILMYNGDKTPTTADEKNPDEIRDEVKPKAAPSRVSKYCLLANFLALCDHLRQEKELQLDSNMYYHYKQAAKTYQAAKESLYNKLEQLAYGGWIKKPEELEYFTLS</sequence>
<dbReference type="CDD" id="cd19875">
    <property type="entry name" value="DSRM_EIF2AK2-like"/>
    <property type="match status" value="1"/>
</dbReference>
<protein>
    <submittedName>
        <fullName evidence="4">Uncharacterized protein</fullName>
    </submittedName>
</protein>
<keyword evidence="5" id="KW-1185">Reference proteome</keyword>
<dbReference type="GO" id="GO:0003726">
    <property type="term" value="F:double-stranded RNA adenosine deaminase activity"/>
    <property type="evidence" value="ECO:0007669"/>
    <property type="project" value="TreeGrafter"/>
</dbReference>
<reference evidence="4" key="1">
    <citation type="journal article" date="2023" name="Mol. Biol. Evol.">
        <title>Third-Generation Sequencing Reveals the Adaptive Role of the Epigenome in Three Deep-Sea Polychaetes.</title>
        <authorList>
            <person name="Perez M."/>
            <person name="Aroh O."/>
            <person name="Sun Y."/>
            <person name="Lan Y."/>
            <person name="Juniper S.K."/>
            <person name="Young C.R."/>
            <person name="Angers B."/>
            <person name="Qian P.Y."/>
        </authorList>
    </citation>
    <scope>NUCLEOTIDE SEQUENCE</scope>
    <source>
        <strain evidence="4">P08H-3</strain>
    </source>
</reference>
<dbReference type="InterPro" id="IPR002466">
    <property type="entry name" value="A_deamin"/>
</dbReference>
<dbReference type="GO" id="GO:0008251">
    <property type="term" value="F:tRNA-specific adenosine deaminase activity"/>
    <property type="evidence" value="ECO:0007669"/>
    <property type="project" value="TreeGrafter"/>
</dbReference>
<dbReference type="Proteomes" id="UP001208570">
    <property type="component" value="Unassembled WGS sequence"/>
</dbReference>
<dbReference type="PROSITE" id="PS50141">
    <property type="entry name" value="A_DEAMIN_EDITASE"/>
    <property type="match status" value="1"/>
</dbReference>
<proteinExistence type="predicted"/>
<dbReference type="PANTHER" id="PTHR10910:SF107">
    <property type="entry name" value="DOUBLE-STRANDED RNA-SPECIFIC ADENOSINE DEAMINASE"/>
    <property type="match status" value="1"/>
</dbReference>
<gene>
    <name evidence="4" type="ORF">LSH36_202g10034</name>
</gene>
<evidence type="ECO:0000259" key="3">
    <source>
        <dbReference type="PROSITE" id="PS50141"/>
    </source>
</evidence>
<dbReference type="GO" id="GO:0005730">
    <property type="term" value="C:nucleolus"/>
    <property type="evidence" value="ECO:0007669"/>
    <property type="project" value="TreeGrafter"/>
</dbReference>
<dbReference type="GO" id="GO:0003725">
    <property type="term" value="F:double-stranded RNA binding"/>
    <property type="evidence" value="ECO:0007669"/>
    <property type="project" value="TreeGrafter"/>
</dbReference>
<dbReference type="SMART" id="SM00358">
    <property type="entry name" value="DSRM"/>
    <property type="match status" value="1"/>
</dbReference>
<comment type="caution">
    <text evidence="4">The sequence shown here is derived from an EMBL/GenBank/DDBJ whole genome shotgun (WGS) entry which is preliminary data.</text>
</comment>
<dbReference type="GO" id="GO:0006396">
    <property type="term" value="P:RNA processing"/>
    <property type="evidence" value="ECO:0007669"/>
    <property type="project" value="InterPro"/>
</dbReference>
<dbReference type="Gene3D" id="3.30.160.20">
    <property type="match status" value="1"/>
</dbReference>
<dbReference type="SUPFAM" id="SSF54768">
    <property type="entry name" value="dsRNA-binding domain-like"/>
    <property type="match status" value="1"/>
</dbReference>
<evidence type="ECO:0000313" key="4">
    <source>
        <dbReference type="EMBL" id="KAK2156938.1"/>
    </source>
</evidence>
<dbReference type="PROSITE" id="PS50137">
    <property type="entry name" value="DS_RBD"/>
    <property type="match status" value="1"/>
</dbReference>
<accession>A0AAD9N671</accession>
<feature type="domain" description="A to I editase" evidence="3">
    <location>
        <begin position="253"/>
        <end position="608"/>
    </location>
</feature>
<dbReference type="SMART" id="SM00552">
    <property type="entry name" value="ADEAMc"/>
    <property type="match status" value="1"/>
</dbReference>
<dbReference type="PANTHER" id="PTHR10910">
    <property type="entry name" value="EUKARYOTE SPECIFIC DSRNA BINDING PROTEIN"/>
    <property type="match status" value="1"/>
</dbReference>
<keyword evidence="1" id="KW-0694">RNA-binding</keyword>
<dbReference type="GO" id="GO:0005737">
    <property type="term" value="C:cytoplasm"/>
    <property type="evidence" value="ECO:0007669"/>
    <property type="project" value="TreeGrafter"/>
</dbReference>
<dbReference type="InterPro" id="IPR014720">
    <property type="entry name" value="dsRBD_dom"/>
</dbReference>
<evidence type="ECO:0000313" key="5">
    <source>
        <dbReference type="Proteomes" id="UP001208570"/>
    </source>
</evidence>
<evidence type="ECO:0000259" key="2">
    <source>
        <dbReference type="PROSITE" id="PS50137"/>
    </source>
</evidence>
<dbReference type="Pfam" id="PF00035">
    <property type="entry name" value="dsrm"/>
    <property type="match status" value="1"/>
</dbReference>